<dbReference type="EMBL" id="UGUU01000001">
    <property type="protein sequence ID" value="SUD38620.1"/>
    <property type="molecule type" value="Genomic_DNA"/>
</dbReference>
<feature type="transmembrane region" description="Helical" evidence="1">
    <location>
        <begin position="35"/>
        <end position="60"/>
    </location>
</feature>
<name>A0A379IQV0_ECTME</name>
<protein>
    <submittedName>
        <fullName evidence="2">Uncharacterized protein</fullName>
    </submittedName>
</protein>
<sequence length="288" mass="32524">MGLLLILPILVSGYLYCNGSIYRQATMSRYDGQLLYMLVAKTGILVFAAACLASFGLMYASKHNVLTPLLGDFGEYSDYIKYAKGFLTHNEITNSASAPVWVFFAQAAVLSLVIAWSVPRLFTLLLMARHLASASAIKGLILASKVPTRPLTRKLMESMRDRENLYMFSMDDRKVYVGRVSDIGDMHEAGGMDDEDFEIVPTMSGYRDKDTLKVKYTTDYSAVVEEMMLKGREIGFTIVLSQKNIVSVSRFEEEIWNQFKARQELNEKLDQKKPEGFLDRLANVLEKL</sequence>
<dbReference type="AlphaFoldDB" id="A0A379IQV0"/>
<organism evidence="2 3">
    <name type="scientific">Ectopseudomonas mendocina</name>
    <name type="common">Pseudomonas mendocina</name>
    <dbReference type="NCBI Taxonomy" id="300"/>
    <lineage>
        <taxon>Bacteria</taxon>
        <taxon>Pseudomonadati</taxon>
        <taxon>Pseudomonadota</taxon>
        <taxon>Gammaproteobacteria</taxon>
        <taxon>Pseudomonadales</taxon>
        <taxon>Pseudomonadaceae</taxon>
        <taxon>Ectopseudomonas</taxon>
    </lineage>
</organism>
<feature type="transmembrane region" description="Helical" evidence="1">
    <location>
        <begin position="100"/>
        <end position="118"/>
    </location>
</feature>
<reference evidence="2 3" key="1">
    <citation type="submission" date="2018-06" db="EMBL/GenBank/DDBJ databases">
        <authorList>
            <consortium name="Pathogen Informatics"/>
            <person name="Doyle S."/>
        </authorList>
    </citation>
    <scope>NUCLEOTIDE SEQUENCE [LARGE SCALE GENOMIC DNA]</scope>
    <source>
        <strain evidence="2 3">NCTC10899</strain>
    </source>
</reference>
<keyword evidence="1" id="KW-0812">Transmembrane</keyword>
<evidence type="ECO:0000313" key="2">
    <source>
        <dbReference type="EMBL" id="SUD38620.1"/>
    </source>
</evidence>
<proteinExistence type="predicted"/>
<evidence type="ECO:0000313" key="3">
    <source>
        <dbReference type="Proteomes" id="UP000254260"/>
    </source>
</evidence>
<keyword evidence="1" id="KW-1133">Transmembrane helix</keyword>
<dbReference type="Proteomes" id="UP000254260">
    <property type="component" value="Unassembled WGS sequence"/>
</dbReference>
<dbReference type="OrthoDB" id="6058926at2"/>
<gene>
    <name evidence="2" type="ORF">NCTC10899_01409</name>
</gene>
<keyword evidence="1" id="KW-0472">Membrane</keyword>
<accession>A0A379IQV0</accession>
<evidence type="ECO:0000256" key="1">
    <source>
        <dbReference type="SAM" id="Phobius"/>
    </source>
</evidence>